<name>A0ACC0CD17_CATRO</name>
<dbReference type="EMBL" id="CM044701">
    <property type="protein sequence ID" value="KAI5682836.1"/>
    <property type="molecule type" value="Genomic_DNA"/>
</dbReference>
<comment type="caution">
    <text evidence="1">The sequence shown here is derived from an EMBL/GenBank/DDBJ whole genome shotgun (WGS) entry which is preliminary data.</text>
</comment>
<keyword evidence="2" id="KW-1185">Reference proteome</keyword>
<proteinExistence type="predicted"/>
<protein>
    <submittedName>
        <fullName evidence="1">Uncharacterized protein</fullName>
    </submittedName>
</protein>
<evidence type="ECO:0000313" key="1">
    <source>
        <dbReference type="EMBL" id="KAI5682836.1"/>
    </source>
</evidence>
<organism evidence="1 2">
    <name type="scientific">Catharanthus roseus</name>
    <name type="common">Madagascar periwinkle</name>
    <name type="synonym">Vinca rosea</name>
    <dbReference type="NCBI Taxonomy" id="4058"/>
    <lineage>
        <taxon>Eukaryota</taxon>
        <taxon>Viridiplantae</taxon>
        <taxon>Streptophyta</taxon>
        <taxon>Embryophyta</taxon>
        <taxon>Tracheophyta</taxon>
        <taxon>Spermatophyta</taxon>
        <taxon>Magnoliopsida</taxon>
        <taxon>eudicotyledons</taxon>
        <taxon>Gunneridae</taxon>
        <taxon>Pentapetalae</taxon>
        <taxon>asterids</taxon>
        <taxon>lamiids</taxon>
        <taxon>Gentianales</taxon>
        <taxon>Apocynaceae</taxon>
        <taxon>Rauvolfioideae</taxon>
        <taxon>Vinceae</taxon>
        <taxon>Catharanthinae</taxon>
        <taxon>Catharanthus</taxon>
    </lineage>
</organism>
<sequence>MTRYNHHRSHARVAVVMVPFPAQGHLNQLLQLSCLISSYGVSVHYVASATHSRQARFRANGLDPKDIAKIQFHELPTPEFDSPSPNPNASNKFPAQLQPSWEASMQLRQPLAEILRFISSKSRRLVVINDPLMGFVVQDVGSISNAECYAFNCFSAFTQFFLAWEAVGKPMELGIVCTKEQSLIAFISDEAKKFFAAQADYYKKIEAGDIYNTSRLIEGTFMDLLAREEISRNRKQWAIGPILPLKLSSVDEKGNNRHKCLEWLDKQEWGSVIFISFGTTTSLSDEQIKEIAIGLEQSKQKFIWVIRDADKGNIFTGGERKVELPKGFEKRVEGFGMVVRDWAPQVEILAHPTTGGFMSHCGWNSCMESITMGVAIAAWPMHSDQPRNSILITEILKLGLLVKESADSEEIVTSRRIENVVKRLMASEEGDEIRKRAEALGIAIRLSTKEGGVSHRELDSFVSHITR</sequence>
<evidence type="ECO:0000313" key="2">
    <source>
        <dbReference type="Proteomes" id="UP001060085"/>
    </source>
</evidence>
<dbReference type="Proteomes" id="UP001060085">
    <property type="component" value="Linkage Group LG01"/>
</dbReference>
<reference evidence="2" key="1">
    <citation type="journal article" date="2023" name="Nat. Plants">
        <title>Single-cell RNA sequencing provides a high-resolution roadmap for understanding the multicellular compartmentation of specialized metabolism.</title>
        <authorList>
            <person name="Sun S."/>
            <person name="Shen X."/>
            <person name="Li Y."/>
            <person name="Li Y."/>
            <person name="Wang S."/>
            <person name="Li R."/>
            <person name="Zhang H."/>
            <person name="Shen G."/>
            <person name="Guo B."/>
            <person name="Wei J."/>
            <person name="Xu J."/>
            <person name="St-Pierre B."/>
            <person name="Chen S."/>
            <person name="Sun C."/>
        </authorList>
    </citation>
    <scope>NUCLEOTIDE SEQUENCE [LARGE SCALE GENOMIC DNA]</scope>
</reference>
<accession>A0ACC0CD17</accession>
<gene>
    <name evidence="1" type="ORF">M9H77_04064</name>
</gene>